<sequence length="250" mass="28960">MKTKIFRISTKVILVIALALLILSASIYFTTISRWLYYIEFPKYHLDELWFKNAGPDGTYGHLDNKQIAQIYANVMDFLQNQTDTFNISPVTYTKAGLLHFEDVRKLFNICLGIFIASLVVSVLLIIWGKWRYKKNFSIISLGAYASIALLVVFVIILIIAACDFDEAFNNFHKIFFPGKDNWIFDPDQDEIIKLLPQEVFKNYAIMIFVLLATFTFGFIIAYIIQVSSRHKRNKKPQIQSDKEFVIKIS</sequence>
<dbReference type="Proteomes" id="UP001237011">
    <property type="component" value="Chromosome"/>
</dbReference>
<keyword evidence="1" id="KW-0472">Membrane</keyword>
<dbReference type="EMBL" id="CP132191">
    <property type="protein sequence ID" value="WLP85420.1"/>
    <property type="molecule type" value="Genomic_DNA"/>
</dbReference>
<evidence type="ECO:0000256" key="1">
    <source>
        <dbReference type="SAM" id="Phobius"/>
    </source>
</evidence>
<reference evidence="2" key="1">
    <citation type="submission" date="2023-08" db="EMBL/GenBank/DDBJ databases">
        <title>Complete genome sequence of Mycoplasma seminis 2200.</title>
        <authorList>
            <person name="Spergser J."/>
        </authorList>
    </citation>
    <scope>NUCLEOTIDE SEQUENCE [LARGE SCALE GENOMIC DNA]</scope>
    <source>
        <strain evidence="2">2200</strain>
    </source>
</reference>
<proteinExistence type="predicted"/>
<keyword evidence="1" id="KW-0812">Transmembrane</keyword>
<dbReference type="InterPro" id="IPR010178">
    <property type="entry name" value="Lit"/>
</dbReference>
<evidence type="ECO:0000313" key="3">
    <source>
        <dbReference type="Proteomes" id="UP001237011"/>
    </source>
</evidence>
<feature type="transmembrane region" description="Helical" evidence="1">
    <location>
        <begin position="12"/>
        <end position="37"/>
    </location>
</feature>
<feature type="transmembrane region" description="Helical" evidence="1">
    <location>
        <begin position="139"/>
        <end position="162"/>
    </location>
</feature>
<dbReference type="NCBIfam" id="TIGR01906">
    <property type="entry name" value="integ_TIGR01906"/>
    <property type="match status" value="1"/>
</dbReference>
<feature type="transmembrane region" description="Helical" evidence="1">
    <location>
        <begin position="107"/>
        <end position="127"/>
    </location>
</feature>
<dbReference type="RefSeq" id="WP_305937856.1">
    <property type="nucleotide sequence ID" value="NZ_CP132191.1"/>
</dbReference>
<gene>
    <name evidence="2" type="ORF">Q8852_03805</name>
</gene>
<feature type="transmembrane region" description="Helical" evidence="1">
    <location>
        <begin position="204"/>
        <end position="225"/>
    </location>
</feature>
<organism evidence="2 3">
    <name type="scientific">Mycoplasma seminis</name>
    <dbReference type="NCBI Taxonomy" id="512749"/>
    <lineage>
        <taxon>Bacteria</taxon>
        <taxon>Bacillati</taxon>
        <taxon>Mycoplasmatota</taxon>
        <taxon>Mollicutes</taxon>
        <taxon>Mycoplasmataceae</taxon>
        <taxon>Mycoplasma</taxon>
    </lineage>
</organism>
<accession>A0ABY9HA14</accession>
<keyword evidence="1" id="KW-1133">Transmembrane helix</keyword>
<keyword evidence="3" id="KW-1185">Reference proteome</keyword>
<evidence type="ECO:0000313" key="2">
    <source>
        <dbReference type="EMBL" id="WLP85420.1"/>
    </source>
</evidence>
<name>A0ABY9HA14_9MOLU</name>
<dbReference type="Pfam" id="PF07314">
    <property type="entry name" value="Lit"/>
    <property type="match status" value="1"/>
</dbReference>
<protein>
    <submittedName>
        <fullName evidence="2">TIGR01906 family membrane protein</fullName>
    </submittedName>
</protein>